<name>A0A7S0GH68_9STRA</name>
<organism evidence="1">
    <name type="scientific">Proboscia inermis</name>
    <dbReference type="NCBI Taxonomy" id="420281"/>
    <lineage>
        <taxon>Eukaryota</taxon>
        <taxon>Sar</taxon>
        <taxon>Stramenopiles</taxon>
        <taxon>Ochrophyta</taxon>
        <taxon>Bacillariophyta</taxon>
        <taxon>Coscinodiscophyceae</taxon>
        <taxon>Rhizosoleniophycidae</taxon>
        <taxon>Rhizosoleniales</taxon>
        <taxon>Rhizosoleniaceae</taxon>
        <taxon>Proboscia</taxon>
    </lineage>
</organism>
<dbReference type="EMBL" id="HBEL01033295">
    <property type="protein sequence ID" value="CAD8419501.1"/>
    <property type="molecule type" value="Transcribed_RNA"/>
</dbReference>
<sequence length="105" mass="11443">MVFENELFSPDFGQRVGISTGACTLSSATTWTCIVTLLFNLGQIMLEGKYFEDVESSVLAITGGTDFFLGATGAAMVIFPRGDGNIPIFEFRINLILTDFNAMTR</sequence>
<dbReference type="Gene3D" id="2.40.480.10">
    <property type="entry name" value="Allene oxide cyclase-like"/>
    <property type="match status" value="1"/>
</dbReference>
<proteinExistence type="predicted"/>
<accession>A0A7S0GH68</accession>
<evidence type="ECO:0000313" key="1">
    <source>
        <dbReference type="EMBL" id="CAD8419501.1"/>
    </source>
</evidence>
<protein>
    <recommendedName>
        <fullName evidence="2">Dirigent protein</fullName>
    </recommendedName>
</protein>
<dbReference type="SUPFAM" id="SSF141493">
    <property type="entry name" value="Allene oxide cyclase-like"/>
    <property type="match status" value="1"/>
</dbReference>
<evidence type="ECO:0008006" key="2">
    <source>
        <dbReference type="Google" id="ProtNLM"/>
    </source>
</evidence>
<reference evidence="1" key="1">
    <citation type="submission" date="2021-01" db="EMBL/GenBank/DDBJ databases">
        <authorList>
            <person name="Corre E."/>
            <person name="Pelletier E."/>
            <person name="Niang G."/>
            <person name="Scheremetjew M."/>
            <person name="Finn R."/>
            <person name="Kale V."/>
            <person name="Holt S."/>
            <person name="Cochrane G."/>
            <person name="Meng A."/>
            <person name="Brown T."/>
            <person name="Cohen L."/>
        </authorList>
    </citation>
    <scope>NUCLEOTIDE SEQUENCE</scope>
    <source>
        <strain evidence="1">CCAP1064/1</strain>
    </source>
</reference>
<dbReference type="AlphaFoldDB" id="A0A7S0GH68"/>
<dbReference type="GO" id="GO:0046423">
    <property type="term" value="F:allene-oxide cyclase activity"/>
    <property type="evidence" value="ECO:0007669"/>
    <property type="project" value="InterPro"/>
</dbReference>
<dbReference type="InterPro" id="IPR034871">
    <property type="entry name" value="Allene_oxi_cyc_sf"/>
</dbReference>
<gene>
    <name evidence="1" type="ORF">PINE0816_LOCUS15636</name>
</gene>
<dbReference type="InterPro" id="IPR044859">
    <property type="entry name" value="Allene_oxi_cyc_Dirigent"/>
</dbReference>
<dbReference type="GO" id="GO:0009695">
    <property type="term" value="P:jasmonic acid biosynthetic process"/>
    <property type="evidence" value="ECO:0007669"/>
    <property type="project" value="InterPro"/>
</dbReference>